<evidence type="ECO:0000259" key="2">
    <source>
        <dbReference type="Pfam" id="PF20163"/>
    </source>
</evidence>
<sequence>MAIRKRLRRFEASSLSWKTSAQVNTILVSVLTAVLLGALFYGLIAKRDLGVNSAFSIFQGPCQTASGLNIFLHLVLNVFGTLILASSNFFMQLVAAPSRAELDRAHQKWRWVDIGIPTVRNFASLSGFKRASWLVLMASSVPIHLLFNSVIFYVESQRASFTMTLAAQPFVQGATYYPPGAGLWNMKVPENCSEPANMEIATRCSRTVPESYGLWDVNGSLVTCLVLDSPAQLNRSCPDYLLEEKLKYPNDPPWTCLSEGEFYDPTVCYRGGVADRPYAGQPTPPPFDPVANGGRRINCTQPATTADAKTCIQQVWTPAWEPVNDRAKEDYLNRSSPVNIGIGRAATAVQRKWERLDYDACRREYLECGQGRGLRSHGDVVVVLMDILPIAAKVEDLKGWTRNQLFPGMSESDAAFWDDLVPANALNPLLYSAECTMKQSFTKASDGTNQCRNSCGAALGFGLLPDGGTRVRAESRPTTNPEGYWSISFWRPTDAWKVQMRSGIGSGLYNHQDRVAYCLAEVLDANSDEGACIIGVSNIVLLVVTLCVLAKTVQSLLVTRKLVWRPNPEPPVVTLGDAIDSFLRRPEEATSKMCTLEQTDLALPWSLPWNKPPTVVPPSGPRPWKSSGSRCAAVLPLPSRFLTATLFFSVLLASLTLFAFALRTAKRIEPFGVASQSFILLGRSSNSSSYSGNLIAYITLSNIPQLLISICYLRLNAVLTRLCRKV</sequence>
<keyword evidence="1" id="KW-1133">Transmembrane helix</keyword>
<keyword evidence="1" id="KW-0472">Membrane</keyword>
<evidence type="ECO:0000256" key="1">
    <source>
        <dbReference type="SAM" id="Phobius"/>
    </source>
</evidence>
<dbReference type="Pfam" id="PF20163">
    <property type="entry name" value="DUF6536"/>
    <property type="match status" value="1"/>
</dbReference>
<keyword evidence="4" id="KW-1185">Reference proteome</keyword>
<dbReference type="InterPro" id="IPR046623">
    <property type="entry name" value="DUF6536"/>
</dbReference>
<protein>
    <recommendedName>
        <fullName evidence="2">DUF6536 domain-containing protein</fullName>
    </recommendedName>
</protein>
<feature type="transmembrane region" description="Helical" evidence="1">
    <location>
        <begin position="641"/>
        <end position="662"/>
    </location>
</feature>
<comment type="caution">
    <text evidence="3">The sequence shown here is derived from an EMBL/GenBank/DDBJ whole genome shotgun (WGS) entry which is preliminary data.</text>
</comment>
<dbReference type="AlphaFoldDB" id="A0AA40F767"/>
<dbReference type="PANTHER" id="PTHR35395">
    <property type="entry name" value="DUF6536 DOMAIN-CONTAINING PROTEIN"/>
    <property type="match status" value="1"/>
</dbReference>
<evidence type="ECO:0000313" key="4">
    <source>
        <dbReference type="Proteomes" id="UP001172155"/>
    </source>
</evidence>
<organism evidence="3 4">
    <name type="scientific">Schizothecium vesticola</name>
    <dbReference type="NCBI Taxonomy" id="314040"/>
    <lineage>
        <taxon>Eukaryota</taxon>
        <taxon>Fungi</taxon>
        <taxon>Dikarya</taxon>
        <taxon>Ascomycota</taxon>
        <taxon>Pezizomycotina</taxon>
        <taxon>Sordariomycetes</taxon>
        <taxon>Sordariomycetidae</taxon>
        <taxon>Sordariales</taxon>
        <taxon>Schizotheciaceae</taxon>
        <taxon>Schizothecium</taxon>
    </lineage>
</organism>
<feature type="domain" description="DUF6536" evidence="2">
    <location>
        <begin position="17"/>
        <end position="171"/>
    </location>
</feature>
<dbReference type="PANTHER" id="PTHR35395:SF1">
    <property type="entry name" value="DUF6536 DOMAIN-CONTAINING PROTEIN"/>
    <property type="match status" value="1"/>
</dbReference>
<feature type="transmembrane region" description="Helical" evidence="1">
    <location>
        <begin position="21"/>
        <end position="44"/>
    </location>
</feature>
<keyword evidence="1" id="KW-0812">Transmembrane</keyword>
<reference evidence="3" key="1">
    <citation type="submission" date="2023-06" db="EMBL/GenBank/DDBJ databases">
        <title>Genome-scale phylogeny and comparative genomics of the fungal order Sordariales.</title>
        <authorList>
            <consortium name="Lawrence Berkeley National Laboratory"/>
            <person name="Hensen N."/>
            <person name="Bonometti L."/>
            <person name="Westerberg I."/>
            <person name="Brannstrom I.O."/>
            <person name="Guillou S."/>
            <person name="Cros-Aarteil S."/>
            <person name="Calhoun S."/>
            <person name="Haridas S."/>
            <person name="Kuo A."/>
            <person name="Mondo S."/>
            <person name="Pangilinan J."/>
            <person name="Riley R."/>
            <person name="LaButti K."/>
            <person name="Andreopoulos B."/>
            <person name="Lipzen A."/>
            <person name="Chen C."/>
            <person name="Yanf M."/>
            <person name="Daum C."/>
            <person name="Ng V."/>
            <person name="Clum A."/>
            <person name="Steindorff A."/>
            <person name="Ohm R."/>
            <person name="Martin F."/>
            <person name="Silar P."/>
            <person name="Natvig D."/>
            <person name="Lalanne C."/>
            <person name="Gautier V."/>
            <person name="Ament-velasquez S.L."/>
            <person name="Kruys A."/>
            <person name="Hutchinson M.I."/>
            <person name="Powell A.J."/>
            <person name="Barry K."/>
            <person name="Miller A.N."/>
            <person name="Grigoriev I.V."/>
            <person name="Debuchy R."/>
            <person name="Gladieux P."/>
            <person name="Thoren M.H."/>
            <person name="Johannesson H."/>
        </authorList>
    </citation>
    <scope>NUCLEOTIDE SEQUENCE</scope>
    <source>
        <strain evidence="3">SMH3187-1</strain>
    </source>
</reference>
<dbReference type="EMBL" id="JAUKUD010000002">
    <property type="protein sequence ID" value="KAK0752469.1"/>
    <property type="molecule type" value="Genomic_DNA"/>
</dbReference>
<feature type="transmembrane region" description="Helical" evidence="1">
    <location>
        <begin position="70"/>
        <end position="91"/>
    </location>
</feature>
<proteinExistence type="predicted"/>
<dbReference type="Proteomes" id="UP001172155">
    <property type="component" value="Unassembled WGS sequence"/>
</dbReference>
<gene>
    <name evidence="3" type="ORF">B0T18DRAFT_444712</name>
</gene>
<name>A0AA40F767_9PEZI</name>
<feature type="transmembrane region" description="Helical" evidence="1">
    <location>
        <begin position="133"/>
        <end position="154"/>
    </location>
</feature>
<evidence type="ECO:0000313" key="3">
    <source>
        <dbReference type="EMBL" id="KAK0752469.1"/>
    </source>
</evidence>
<accession>A0AA40F767</accession>